<feature type="domain" description="Glycoside hydrolase family 42 N-terminal" evidence="3">
    <location>
        <begin position="49"/>
        <end position="219"/>
    </location>
</feature>
<dbReference type="Proteomes" id="UP000562682">
    <property type="component" value="Unassembled WGS sequence"/>
</dbReference>
<evidence type="ECO:0000313" key="5">
    <source>
        <dbReference type="EMBL" id="KAF5682929.1"/>
    </source>
</evidence>
<evidence type="ECO:0000259" key="3">
    <source>
        <dbReference type="Pfam" id="PF02449"/>
    </source>
</evidence>
<protein>
    <submittedName>
        <fullName evidence="5">Glycosyl hydrolases family</fullName>
    </submittedName>
</protein>
<reference evidence="5 6" key="1">
    <citation type="submission" date="2020-05" db="EMBL/GenBank/DDBJ databases">
        <title>Identification and distribution of gene clusters putatively required for synthesis of sphingolipid metabolism inhibitors in phylogenetically diverse species of the filamentous fungus Fusarium.</title>
        <authorList>
            <person name="Kim H.-S."/>
            <person name="Busman M."/>
            <person name="Brown D.W."/>
            <person name="Divon H."/>
            <person name="Uhlig S."/>
            <person name="Proctor R.H."/>
        </authorList>
    </citation>
    <scope>NUCLEOTIDE SEQUENCE [LARGE SCALE GENOMIC DNA]</scope>
    <source>
        <strain evidence="5 6">NRRL 25311</strain>
    </source>
</reference>
<evidence type="ECO:0000256" key="1">
    <source>
        <dbReference type="ARBA" id="ARBA00022801"/>
    </source>
</evidence>
<name>A0A8H5U2S2_9HYPO</name>
<proteinExistence type="predicted"/>
<dbReference type="Gene3D" id="2.60.220.20">
    <property type="entry name" value="putative beta-Galactosidase from caulobacter crescentus"/>
    <property type="match status" value="1"/>
</dbReference>
<dbReference type="Pfam" id="PF18120">
    <property type="entry name" value="DUF5597"/>
    <property type="match status" value="1"/>
</dbReference>
<feature type="domain" description="DUF5597" evidence="4">
    <location>
        <begin position="397"/>
        <end position="530"/>
    </location>
</feature>
<gene>
    <name evidence="5" type="ORF">FDENT_7450</name>
</gene>
<keyword evidence="2" id="KW-0326">Glycosidase</keyword>
<dbReference type="InterPro" id="IPR017853">
    <property type="entry name" value="GH"/>
</dbReference>
<dbReference type="Pfam" id="PF02449">
    <property type="entry name" value="Glyco_hydro_42"/>
    <property type="match status" value="1"/>
</dbReference>
<dbReference type="InterPro" id="IPR013529">
    <property type="entry name" value="Glyco_hydro_42_N"/>
</dbReference>
<dbReference type="GO" id="GO:0005975">
    <property type="term" value="P:carbohydrate metabolic process"/>
    <property type="evidence" value="ECO:0007669"/>
    <property type="project" value="InterPro"/>
</dbReference>
<evidence type="ECO:0000313" key="6">
    <source>
        <dbReference type="Proteomes" id="UP000562682"/>
    </source>
</evidence>
<organism evidence="5 6">
    <name type="scientific">Fusarium denticulatum</name>
    <dbReference type="NCBI Taxonomy" id="48507"/>
    <lineage>
        <taxon>Eukaryota</taxon>
        <taxon>Fungi</taxon>
        <taxon>Dikarya</taxon>
        <taxon>Ascomycota</taxon>
        <taxon>Pezizomycotina</taxon>
        <taxon>Sordariomycetes</taxon>
        <taxon>Hypocreomycetidae</taxon>
        <taxon>Hypocreales</taxon>
        <taxon>Nectriaceae</taxon>
        <taxon>Fusarium</taxon>
        <taxon>Fusarium fujikuroi species complex</taxon>
    </lineage>
</organism>
<dbReference type="FunFam" id="3.20.20.80:FF:000135">
    <property type="entry name" value="Beta-galactosidase, putative, bgl35A"/>
    <property type="match status" value="1"/>
</dbReference>
<dbReference type="EMBL" id="JAAOAK010000205">
    <property type="protein sequence ID" value="KAF5682929.1"/>
    <property type="molecule type" value="Genomic_DNA"/>
</dbReference>
<accession>A0A8H5U2S2</accession>
<dbReference type="AlphaFoldDB" id="A0A8H5U2S2"/>
<dbReference type="Gene3D" id="3.20.20.80">
    <property type="entry name" value="Glycosidases"/>
    <property type="match status" value="1"/>
</dbReference>
<evidence type="ECO:0000259" key="4">
    <source>
        <dbReference type="Pfam" id="PF18120"/>
    </source>
</evidence>
<keyword evidence="6" id="KW-1185">Reference proteome</keyword>
<dbReference type="GO" id="GO:0004565">
    <property type="term" value="F:beta-galactosidase activity"/>
    <property type="evidence" value="ECO:0007669"/>
    <property type="project" value="InterPro"/>
</dbReference>
<dbReference type="GO" id="GO:0009341">
    <property type="term" value="C:beta-galactosidase complex"/>
    <property type="evidence" value="ECO:0007669"/>
    <property type="project" value="InterPro"/>
</dbReference>
<dbReference type="InterPro" id="IPR040719">
    <property type="entry name" value="DUF5597"/>
</dbReference>
<evidence type="ECO:0000256" key="2">
    <source>
        <dbReference type="ARBA" id="ARBA00023295"/>
    </source>
</evidence>
<keyword evidence="1 5" id="KW-0378">Hydrolase</keyword>
<dbReference type="SUPFAM" id="SSF51445">
    <property type="entry name" value="(Trans)glycosidases"/>
    <property type="match status" value="1"/>
</dbReference>
<sequence>MTFQIPHLRKTATGQQLVVHDRPFLILGGELQNSSMSSAKYMKRLWPWLKENSINTVLGAVSWEGIEPEEGKFDFTELDQTVLDARANGLHLILLYFGSWKNGMSSYAPGWVKKDKERFPRARIRGKGGRQQTVEVLSLFGQEAQQSDARAFAALMQHLKEIDEKHSTVIMVQVENEIGLLDDSRDFSPLADQRWQSPVPRDLVKSLLGEWDQLNEPLKNTLSVFKEKGHTVPDGTWGEVFGDNAHADQIFMAYHYALYTNQVASSGKSVYPLPMYTNGWQSCNAEERDPAFELKWAHFSQDPGHYPSGGPNVNVLDIWKMFCPSLDFISPDIYLNRHESACEQFLHRGNVLFCPEMRRDAHHARRVWTALGNTRAIGTSPFGIDTVELEFGCNPYKRTYEILSAVAGTVLDAQAKPNTTFGFYFDEPSVNNSKDDIERKVTTLGGYKFTIRRSFVFGQPRAGSGMILWLGESRFLFLGFGYSVTVASTDEAVDYTGILTFHEMEPDDSSPGGLSKVRALNGDETKGGTTIIMPNELIDFGDFNISITIPGETGIAAVELYTLLS</sequence>
<comment type="caution">
    <text evidence="5">The sequence shown here is derived from an EMBL/GenBank/DDBJ whole genome shotgun (WGS) entry which is preliminary data.</text>
</comment>